<name>A0A8J5R0T1_9HYME</name>
<dbReference type="InterPro" id="IPR001320">
    <property type="entry name" value="Iontro_rcpt_C"/>
</dbReference>
<keyword evidence="10" id="KW-0325">Glycoprotein</keyword>
<evidence type="ECO:0000256" key="11">
    <source>
        <dbReference type="ARBA" id="ARBA00023286"/>
    </source>
</evidence>
<evidence type="ECO:0000313" key="16">
    <source>
        <dbReference type="EMBL" id="KAG8038575.1"/>
    </source>
</evidence>
<evidence type="ECO:0000256" key="10">
    <source>
        <dbReference type="ARBA" id="ARBA00023180"/>
    </source>
</evidence>
<evidence type="ECO:0000256" key="2">
    <source>
        <dbReference type="ARBA" id="ARBA00008685"/>
    </source>
</evidence>
<evidence type="ECO:0000313" key="17">
    <source>
        <dbReference type="Proteomes" id="UP000729913"/>
    </source>
</evidence>
<evidence type="ECO:0000256" key="7">
    <source>
        <dbReference type="ARBA" id="ARBA00023065"/>
    </source>
</evidence>
<reference evidence="16" key="1">
    <citation type="submission" date="2020-03" db="EMBL/GenBank/DDBJ databases">
        <authorList>
            <person name="Chebbi M.A."/>
            <person name="Drezen J.M."/>
        </authorList>
    </citation>
    <scope>NUCLEOTIDE SEQUENCE</scope>
    <source>
        <tissue evidence="16">Whole body</tissue>
    </source>
</reference>
<comment type="similarity">
    <text evidence="2">Belongs to the glutamate-gated ion channel (TC 1.A.10.1) family.</text>
</comment>
<sequence>MIGLELMFAGIYALTSNNTLNYTLDHRYRWEVSLDDIVSWNFNKTKAAELYDGGLPEELLVTTWDEGPYSSYNNVNGKIIGGGYAFQIFDIIAEKLNFKYRIIPPEDLTIGNNETGMISMLNQSKVDMAVAFIPIIPEYMDFVEFSPILDSLEVSVLLERPLQSAIGSGLLAPFSKTVWICIFVSLALVGPIIYFVTSFRTWLWDRTNKDRYSFIDCVWFAYGAILKQGSAITPEADSNRLLFASWWIFITIITAFYTANLTAFLTLSEFTLDFTSVKDIYNLRKSWTAQRHYIIDITVNRNHPGKLEPLKKSLNKTRGMFYNITKEDNKAKKVAGFVTNDRLFIDEIQFIEDFIYRDYVNRTRLNMIEKEKCYYIKMPNSVYGQNRGFAYPLNSRLKKIIDYQLLHLVETGIIKHIESVNRPMVTYCPLDLGSTERRLENRDFKLTYEVIATGFLLALICFIVEVSQHYFKCRVCLCCADSCTCCKTRMKVQVSSTKRPQLPLPPLSITKGPIKTEFSAFPQPQIPIYDSIDNVISSKTHFINGRDYFVIKEITGEKRLVPIRTPSALLFQYTN</sequence>
<keyword evidence="12" id="KW-0407">Ion channel</keyword>
<evidence type="ECO:0000256" key="5">
    <source>
        <dbReference type="ARBA" id="ARBA00022692"/>
    </source>
</evidence>
<keyword evidence="17" id="KW-1185">Reference proteome</keyword>
<protein>
    <submittedName>
        <fullName evidence="16">Uncharacterized protein</fullName>
    </submittedName>
</protein>
<dbReference type="Proteomes" id="UP000729913">
    <property type="component" value="Unassembled WGS sequence"/>
</dbReference>
<dbReference type="PANTHER" id="PTHR42643">
    <property type="entry name" value="IONOTROPIC RECEPTOR 20A-RELATED"/>
    <property type="match status" value="1"/>
</dbReference>
<proteinExistence type="inferred from homology"/>
<dbReference type="EMBL" id="JAAOIC020000043">
    <property type="protein sequence ID" value="KAG8038575.1"/>
    <property type="molecule type" value="Genomic_DNA"/>
</dbReference>
<feature type="domain" description="Ionotropic glutamate receptor L-glutamate and glycine-binding" evidence="15">
    <location>
        <begin position="58"/>
        <end position="161"/>
    </location>
</feature>
<dbReference type="Pfam" id="PF00060">
    <property type="entry name" value="Lig_chan"/>
    <property type="match status" value="1"/>
</dbReference>
<comment type="subcellular location">
    <subcellularLocation>
        <location evidence="1">Cell membrane</location>
        <topology evidence="1">Multi-pass membrane protein</topology>
    </subcellularLocation>
</comment>
<evidence type="ECO:0000256" key="1">
    <source>
        <dbReference type="ARBA" id="ARBA00004651"/>
    </source>
</evidence>
<reference evidence="16" key="2">
    <citation type="submission" date="2021-04" db="EMBL/GenBank/DDBJ databases">
        <title>Genome-wide patterns of bracovirus chromosomal integration into multiple host tissues during parasitism.</title>
        <authorList>
            <person name="Chebbi M.A.C."/>
        </authorList>
    </citation>
    <scope>NUCLEOTIDE SEQUENCE</scope>
    <source>
        <tissue evidence="16">Whole body</tissue>
    </source>
</reference>
<evidence type="ECO:0000256" key="8">
    <source>
        <dbReference type="ARBA" id="ARBA00023136"/>
    </source>
</evidence>
<evidence type="ECO:0000256" key="9">
    <source>
        <dbReference type="ARBA" id="ARBA00023170"/>
    </source>
</evidence>
<evidence type="ECO:0000256" key="3">
    <source>
        <dbReference type="ARBA" id="ARBA00022448"/>
    </source>
</evidence>
<dbReference type="OrthoDB" id="5984008at2759"/>
<keyword evidence="4" id="KW-1003">Cell membrane</keyword>
<dbReference type="PANTHER" id="PTHR42643:SF24">
    <property type="entry name" value="IONOTROPIC RECEPTOR 60A"/>
    <property type="match status" value="1"/>
</dbReference>
<keyword evidence="7" id="KW-0406">Ion transport</keyword>
<dbReference type="GO" id="GO:0005886">
    <property type="term" value="C:plasma membrane"/>
    <property type="evidence" value="ECO:0007669"/>
    <property type="project" value="UniProtKB-SubCell"/>
</dbReference>
<dbReference type="InterPro" id="IPR052192">
    <property type="entry name" value="Insect_Ionotropic_Sensory_Rcpt"/>
</dbReference>
<comment type="caution">
    <text evidence="16">The sequence shown here is derived from an EMBL/GenBank/DDBJ whole genome shotgun (WGS) entry which is preliminary data.</text>
</comment>
<evidence type="ECO:0000259" key="15">
    <source>
        <dbReference type="Pfam" id="PF10613"/>
    </source>
</evidence>
<evidence type="ECO:0000256" key="13">
    <source>
        <dbReference type="SAM" id="Phobius"/>
    </source>
</evidence>
<gene>
    <name evidence="16" type="ORF">G9C98_006271</name>
</gene>
<dbReference type="AlphaFoldDB" id="A0A8J5R0T1"/>
<feature type="transmembrane region" description="Helical" evidence="13">
    <location>
        <begin position="246"/>
        <end position="267"/>
    </location>
</feature>
<feature type="domain" description="Ionotropic glutamate receptor C-terminal" evidence="14">
    <location>
        <begin position="176"/>
        <end position="328"/>
    </location>
</feature>
<evidence type="ECO:0000256" key="4">
    <source>
        <dbReference type="ARBA" id="ARBA00022475"/>
    </source>
</evidence>
<dbReference type="InterPro" id="IPR019594">
    <property type="entry name" value="Glu/Gly-bd"/>
</dbReference>
<keyword evidence="3" id="KW-0813">Transport</keyword>
<dbReference type="GO" id="GO:0015276">
    <property type="term" value="F:ligand-gated monoatomic ion channel activity"/>
    <property type="evidence" value="ECO:0007669"/>
    <property type="project" value="InterPro"/>
</dbReference>
<evidence type="ECO:0000256" key="6">
    <source>
        <dbReference type="ARBA" id="ARBA00022989"/>
    </source>
</evidence>
<keyword evidence="9" id="KW-0675">Receptor</keyword>
<keyword evidence="6 13" id="KW-1133">Transmembrane helix</keyword>
<dbReference type="GO" id="GO:0050906">
    <property type="term" value="P:detection of stimulus involved in sensory perception"/>
    <property type="evidence" value="ECO:0007669"/>
    <property type="project" value="UniProtKB-ARBA"/>
</dbReference>
<keyword evidence="8 13" id="KW-0472">Membrane</keyword>
<accession>A0A8J5R0T1</accession>
<keyword evidence="5 13" id="KW-0812">Transmembrane</keyword>
<evidence type="ECO:0000256" key="12">
    <source>
        <dbReference type="ARBA" id="ARBA00023303"/>
    </source>
</evidence>
<dbReference type="Pfam" id="PF10613">
    <property type="entry name" value="Lig_chan-Glu_bd"/>
    <property type="match status" value="1"/>
</dbReference>
<keyword evidence="11" id="KW-1071">Ligand-gated ion channel</keyword>
<evidence type="ECO:0000259" key="14">
    <source>
        <dbReference type="Pfam" id="PF00060"/>
    </source>
</evidence>
<feature type="transmembrane region" description="Helical" evidence="13">
    <location>
        <begin position="177"/>
        <end position="196"/>
    </location>
</feature>
<organism evidence="16 17">
    <name type="scientific">Cotesia typhae</name>
    <dbReference type="NCBI Taxonomy" id="2053667"/>
    <lineage>
        <taxon>Eukaryota</taxon>
        <taxon>Metazoa</taxon>
        <taxon>Ecdysozoa</taxon>
        <taxon>Arthropoda</taxon>
        <taxon>Hexapoda</taxon>
        <taxon>Insecta</taxon>
        <taxon>Pterygota</taxon>
        <taxon>Neoptera</taxon>
        <taxon>Endopterygota</taxon>
        <taxon>Hymenoptera</taxon>
        <taxon>Apocrita</taxon>
        <taxon>Ichneumonoidea</taxon>
        <taxon>Braconidae</taxon>
        <taxon>Microgastrinae</taxon>
        <taxon>Cotesia</taxon>
    </lineage>
</organism>